<sequence>MSLPPSPSGAFPSGAGTFPPFPSGAPPPPLVPVGTTGSIVSLVSSTWLNSGLYAIELVLAAQYLRRPSSRPLSNKLCVLGLLFFDTIATAGSFVNVIMALGGIMTFELRNILAPTAVGILTTFATAAIAQTFLCYMFYVLTKNKLISGIVLLMILAHLGVTWASGILLLTTLNVGGAAFMTTKVGAVLCATTDITIAGLLSWKFWGMMAQISPERSTRSLLRKILLVVISSGMIVAVNTILMLILLVKHSLAFFFFFTSQGRVYSLTILGNFLIAIPASMHAEMRVATPNQPFDSAVLQSAVVFHVEGQSGSGGTEDTDSTKGRGRGEMHVGRVSLMNKRNLNESTFTFDEVELRPIEHVHDYDNEISFGGNSQKGEK</sequence>
<feature type="region of interest" description="Disordered" evidence="1">
    <location>
        <begin position="308"/>
        <end position="327"/>
    </location>
</feature>
<dbReference type="Proteomes" id="UP001218188">
    <property type="component" value="Unassembled WGS sequence"/>
</dbReference>
<name>A0AAD6STR8_9AGAR</name>
<reference evidence="4" key="1">
    <citation type="submission" date="2023-03" db="EMBL/GenBank/DDBJ databases">
        <title>Massive genome expansion in bonnet fungi (Mycena s.s.) driven by repeated elements and novel gene families across ecological guilds.</title>
        <authorList>
            <consortium name="Lawrence Berkeley National Laboratory"/>
            <person name="Harder C.B."/>
            <person name="Miyauchi S."/>
            <person name="Viragh M."/>
            <person name="Kuo A."/>
            <person name="Thoen E."/>
            <person name="Andreopoulos B."/>
            <person name="Lu D."/>
            <person name="Skrede I."/>
            <person name="Drula E."/>
            <person name="Henrissat B."/>
            <person name="Morin E."/>
            <person name="Kohler A."/>
            <person name="Barry K."/>
            <person name="LaButti K."/>
            <person name="Morin E."/>
            <person name="Salamov A."/>
            <person name="Lipzen A."/>
            <person name="Mereny Z."/>
            <person name="Hegedus B."/>
            <person name="Baldrian P."/>
            <person name="Stursova M."/>
            <person name="Weitz H."/>
            <person name="Taylor A."/>
            <person name="Grigoriev I.V."/>
            <person name="Nagy L.G."/>
            <person name="Martin F."/>
            <person name="Kauserud H."/>
        </authorList>
    </citation>
    <scope>NUCLEOTIDE SEQUENCE</scope>
    <source>
        <strain evidence="4">CBHHK200</strain>
    </source>
</reference>
<keyword evidence="2" id="KW-0812">Transmembrane</keyword>
<gene>
    <name evidence="4" type="ORF">C8F04DRAFT_1234750</name>
</gene>
<comment type="caution">
    <text evidence="4">The sequence shown here is derived from an EMBL/GenBank/DDBJ whole genome shotgun (WGS) entry which is preliminary data.</text>
</comment>
<feature type="transmembrane region" description="Helical" evidence="2">
    <location>
        <begin position="150"/>
        <end position="172"/>
    </location>
</feature>
<dbReference type="EMBL" id="JARJCM010000064">
    <property type="protein sequence ID" value="KAJ7033570.1"/>
    <property type="molecule type" value="Genomic_DNA"/>
</dbReference>
<dbReference type="AlphaFoldDB" id="A0AAD6STR8"/>
<keyword evidence="5" id="KW-1185">Reference proteome</keyword>
<evidence type="ECO:0000313" key="4">
    <source>
        <dbReference type="EMBL" id="KAJ7033570.1"/>
    </source>
</evidence>
<protein>
    <recommendedName>
        <fullName evidence="3">DUF6534 domain-containing protein</fullName>
    </recommendedName>
</protein>
<dbReference type="Pfam" id="PF20152">
    <property type="entry name" value="DUF6534"/>
    <property type="match status" value="1"/>
</dbReference>
<feature type="transmembrane region" description="Helical" evidence="2">
    <location>
        <begin position="76"/>
        <end position="104"/>
    </location>
</feature>
<feature type="transmembrane region" description="Helical" evidence="2">
    <location>
        <begin position="184"/>
        <end position="205"/>
    </location>
</feature>
<dbReference type="InterPro" id="IPR045339">
    <property type="entry name" value="DUF6534"/>
</dbReference>
<organism evidence="4 5">
    <name type="scientific">Mycena alexandri</name>
    <dbReference type="NCBI Taxonomy" id="1745969"/>
    <lineage>
        <taxon>Eukaryota</taxon>
        <taxon>Fungi</taxon>
        <taxon>Dikarya</taxon>
        <taxon>Basidiomycota</taxon>
        <taxon>Agaricomycotina</taxon>
        <taxon>Agaricomycetes</taxon>
        <taxon>Agaricomycetidae</taxon>
        <taxon>Agaricales</taxon>
        <taxon>Marasmiineae</taxon>
        <taxon>Mycenaceae</taxon>
        <taxon>Mycena</taxon>
    </lineage>
</organism>
<feature type="transmembrane region" description="Helical" evidence="2">
    <location>
        <begin position="225"/>
        <end position="247"/>
    </location>
</feature>
<feature type="transmembrane region" description="Helical" evidence="2">
    <location>
        <begin position="39"/>
        <end position="64"/>
    </location>
</feature>
<accession>A0AAD6STR8</accession>
<evidence type="ECO:0000256" key="1">
    <source>
        <dbReference type="SAM" id="MobiDB-lite"/>
    </source>
</evidence>
<evidence type="ECO:0000256" key="2">
    <source>
        <dbReference type="SAM" id="Phobius"/>
    </source>
</evidence>
<keyword evidence="2" id="KW-1133">Transmembrane helix</keyword>
<proteinExistence type="predicted"/>
<feature type="domain" description="DUF6534" evidence="3">
    <location>
        <begin position="190"/>
        <end position="271"/>
    </location>
</feature>
<evidence type="ECO:0000313" key="5">
    <source>
        <dbReference type="Proteomes" id="UP001218188"/>
    </source>
</evidence>
<keyword evidence="2" id="KW-0472">Membrane</keyword>
<evidence type="ECO:0000259" key="3">
    <source>
        <dbReference type="Pfam" id="PF20152"/>
    </source>
</evidence>
<feature type="transmembrane region" description="Helical" evidence="2">
    <location>
        <begin position="116"/>
        <end position="138"/>
    </location>
</feature>